<dbReference type="InterPro" id="IPR012340">
    <property type="entry name" value="NA-bd_OB-fold"/>
</dbReference>
<proteinExistence type="predicted"/>
<dbReference type="PROSITE" id="PS00352">
    <property type="entry name" value="CSD_1"/>
    <property type="match status" value="1"/>
</dbReference>
<comment type="subcellular location">
    <subcellularLocation>
        <location evidence="1 3">Cytoplasm</location>
    </subcellularLocation>
</comment>
<dbReference type="InterPro" id="IPR002059">
    <property type="entry name" value="CSP_DNA-bd"/>
</dbReference>
<dbReference type="GO" id="GO:0005737">
    <property type="term" value="C:cytoplasm"/>
    <property type="evidence" value="ECO:0007669"/>
    <property type="project" value="UniProtKB-SubCell"/>
</dbReference>
<evidence type="ECO:0000256" key="3">
    <source>
        <dbReference type="RuleBase" id="RU000408"/>
    </source>
</evidence>
<keyword evidence="2" id="KW-0963">Cytoplasm</keyword>
<dbReference type="PRINTS" id="PR00050">
    <property type="entry name" value="COLDSHOCK"/>
</dbReference>
<dbReference type="Gene3D" id="6.20.370.130">
    <property type="match status" value="1"/>
</dbReference>
<keyword evidence="6" id="KW-1185">Reference proteome</keyword>
<dbReference type="Gene3D" id="2.40.50.140">
    <property type="entry name" value="Nucleic acid-binding proteins"/>
    <property type="match status" value="1"/>
</dbReference>
<evidence type="ECO:0000313" key="6">
    <source>
        <dbReference type="Proteomes" id="UP000581769"/>
    </source>
</evidence>
<dbReference type="EMBL" id="JACHMG010000001">
    <property type="protein sequence ID" value="MBB4685041.1"/>
    <property type="molecule type" value="Genomic_DNA"/>
</dbReference>
<dbReference type="InterPro" id="IPR019844">
    <property type="entry name" value="CSD_CS"/>
</dbReference>
<accession>A0A840IR48</accession>
<protein>
    <submittedName>
        <fullName evidence="5">CspA family cold shock protein</fullName>
    </submittedName>
</protein>
<dbReference type="CDD" id="cd04458">
    <property type="entry name" value="CSP_CDS"/>
    <property type="match status" value="1"/>
</dbReference>
<gene>
    <name evidence="5" type="ORF">BJY18_002526</name>
</gene>
<reference evidence="5 6" key="1">
    <citation type="submission" date="2020-08" db="EMBL/GenBank/DDBJ databases">
        <title>Sequencing the genomes of 1000 actinobacteria strains.</title>
        <authorList>
            <person name="Klenk H.-P."/>
        </authorList>
    </citation>
    <scope>NUCLEOTIDE SEQUENCE [LARGE SCALE GENOMIC DNA]</scope>
    <source>
        <strain evidence="5 6">DSM 45859</strain>
    </source>
</reference>
<evidence type="ECO:0000256" key="1">
    <source>
        <dbReference type="ARBA" id="ARBA00004496"/>
    </source>
</evidence>
<name>A0A840IR48_9PSEU</name>
<dbReference type="RefSeq" id="WP_184784585.1">
    <property type="nucleotide sequence ID" value="NZ_JACHMG010000001.1"/>
</dbReference>
<dbReference type="InterPro" id="IPR011129">
    <property type="entry name" value="CSD"/>
</dbReference>
<feature type="domain" description="CSD" evidence="4">
    <location>
        <begin position="1"/>
        <end position="66"/>
    </location>
</feature>
<evidence type="ECO:0000259" key="4">
    <source>
        <dbReference type="PROSITE" id="PS51857"/>
    </source>
</evidence>
<dbReference type="Pfam" id="PF00313">
    <property type="entry name" value="CSD"/>
    <property type="match status" value="1"/>
</dbReference>
<dbReference type="PIRSF" id="PIRSF002599">
    <property type="entry name" value="Cold_shock_A"/>
    <property type="match status" value="1"/>
</dbReference>
<dbReference type="InterPro" id="IPR050181">
    <property type="entry name" value="Cold_shock_domain"/>
</dbReference>
<dbReference type="Proteomes" id="UP000581769">
    <property type="component" value="Unassembled WGS sequence"/>
</dbReference>
<dbReference type="InterPro" id="IPR012156">
    <property type="entry name" value="Cold_shock_CspA"/>
</dbReference>
<evidence type="ECO:0000256" key="2">
    <source>
        <dbReference type="ARBA" id="ARBA00022490"/>
    </source>
</evidence>
<dbReference type="GO" id="GO:0003676">
    <property type="term" value="F:nucleic acid binding"/>
    <property type="evidence" value="ECO:0007669"/>
    <property type="project" value="InterPro"/>
</dbReference>
<sequence>MSQGTVKWFNSEKGFGFISPDEGGADVFVHYSEIAGGGFRSLEENARVQFDVGQGNRGPQATGVSVL</sequence>
<dbReference type="PROSITE" id="PS51857">
    <property type="entry name" value="CSD_2"/>
    <property type="match status" value="1"/>
</dbReference>
<dbReference type="SUPFAM" id="SSF50249">
    <property type="entry name" value="Nucleic acid-binding proteins"/>
    <property type="match status" value="1"/>
</dbReference>
<comment type="caution">
    <text evidence="5">The sequence shown here is derived from an EMBL/GenBank/DDBJ whole genome shotgun (WGS) entry which is preliminary data.</text>
</comment>
<dbReference type="FunFam" id="2.40.50.140:FF:000006">
    <property type="entry name" value="Cold shock protein CspC"/>
    <property type="match status" value="1"/>
</dbReference>
<dbReference type="PANTHER" id="PTHR11544">
    <property type="entry name" value="COLD SHOCK DOMAIN CONTAINING PROTEINS"/>
    <property type="match status" value="1"/>
</dbReference>
<dbReference type="SMART" id="SM00357">
    <property type="entry name" value="CSP"/>
    <property type="match status" value="1"/>
</dbReference>
<evidence type="ECO:0000313" key="5">
    <source>
        <dbReference type="EMBL" id="MBB4685041.1"/>
    </source>
</evidence>
<organism evidence="5 6">
    <name type="scientific">Amycolatopsis jiangsuensis</name>
    <dbReference type="NCBI Taxonomy" id="1181879"/>
    <lineage>
        <taxon>Bacteria</taxon>
        <taxon>Bacillati</taxon>
        <taxon>Actinomycetota</taxon>
        <taxon>Actinomycetes</taxon>
        <taxon>Pseudonocardiales</taxon>
        <taxon>Pseudonocardiaceae</taxon>
        <taxon>Amycolatopsis</taxon>
    </lineage>
</organism>
<dbReference type="AlphaFoldDB" id="A0A840IR48"/>